<dbReference type="RefSeq" id="WP_014596560.1">
    <property type="nucleotide sequence ID" value="NZ_AP024722.1"/>
</dbReference>
<gene>
    <name evidence="2" type="ORF">G7024_13735</name>
    <name evidence="5" type="ORF">N5C32_18575</name>
    <name evidence="4" type="ORF">N5D09_15985</name>
    <name evidence="3" type="ORF">N7335_05820</name>
</gene>
<name>A0A0H3Z050_STUST</name>
<evidence type="ECO:0000256" key="1">
    <source>
        <dbReference type="SAM" id="MobiDB-lite"/>
    </source>
</evidence>
<dbReference type="Proteomes" id="UP001158500">
    <property type="component" value="Unassembled WGS sequence"/>
</dbReference>
<protein>
    <submittedName>
        <fullName evidence="2">DUF2892 domain-containing protein</fullName>
    </submittedName>
</protein>
<evidence type="ECO:0000313" key="3">
    <source>
        <dbReference type="EMBL" id="MDH0145905.1"/>
    </source>
</evidence>
<dbReference type="EMBL" id="JAOCAE010000015">
    <property type="protein sequence ID" value="MDH1238037.1"/>
    <property type="molecule type" value="Genomic_DNA"/>
</dbReference>
<comment type="caution">
    <text evidence="2">The sequence shown here is derived from an EMBL/GenBank/DDBJ whole genome shotgun (WGS) entry which is preliminary data.</text>
</comment>
<dbReference type="AlphaFoldDB" id="A0A0H3Z050"/>
<evidence type="ECO:0000313" key="6">
    <source>
        <dbReference type="Proteomes" id="UP001138621"/>
    </source>
</evidence>
<evidence type="ECO:0000313" key="2">
    <source>
        <dbReference type="EMBL" id="MBA1305462.1"/>
    </source>
</evidence>
<accession>A0A0H3Z050</accession>
<feature type="compositionally biased region" description="Basic and acidic residues" evidence="1">
    <location>
        <begin position="85"/>
        <end position="96"/>
    </location>
</feature>
<dbReference type="Proteomes" id="UP001158076">
    <property type="component" value="Unassembled WGS sequence"/>
</dbReference>
<dbReference type="GeneID" id="66821600"/>
<evidence type="ECO:0000313" key="5">
    <source>
        <dbReference type="EMBL" id="MDH1238037.1"/>
    </source>
</evidence>
<sequence length="117" mass="12577">MMKQLFDKSAPQNVHGWERAASLAGGLVMMGKGLRRGGLIGLAELAMGGMALARGISGRCEAKRMLTEMESKPALPSQRYSHMPLDSEVHSPDFKGDNVTLPDSTPMGHETRGTPQV</sequence>
<reference evidence="2" key="1">
    <citation type="submission" date="2020-02" db="EMBL/GenBank/DDBJ databases">
        <title>Synteny-based analysis reveals conserved mechanism for high triclosan tolerance in Pseudomonas, as well as instances of horizontal transfer.</title>
        <authorList>
            <person name="Mcfarland A.G."/>
            <person name="Bertucci H.K."/>
            <person name="Litmann E."/>
            <person name="Shen J."/>
            <person name="Huttenhower C."/>
            <person name="Hartmann E.M."/>
        </authorList>
    </citation>
    <scope>NUCLEOTIDE SEQUENCE</scope>
    <source>
        <strain evidence="2">109A1</strain>
    </source>
</reference>
<dbReference type="EMBL" id="JAAMRD010000010">
    <property type="protein sequence ID" value="MBA1305462.1"/>
    <property type="molecule type" value="Genomic_DNA"/>
</dbReference>
<reference evidence="3" key="2">
    <citation type="submission" date="2022-09" db="EMBL/GenBank/DDBJ databases">
        <title>Intensive care unit water sources are persistently colonized with multi-drug resistant bacteria and are the site of extensive horizontal gene transfer of antibiotic resistance genes.</title>
        <authorList>
            <person name="Diorio-Toth L."/>
        </authorList>
    </citation>
    <scope>NUCLEOTIDE SEQUENCE</scope>
    <source>
        <strain evidence="4">GD03864</strain>
        <strain evidence="5">GD03947</strain>
        <strain evidence="3">GD04147</strain>
    </source>
</reference>
<organism evidence="2 6">
    <name type="scientific">Stutzerimonas stutzeri</name>
    <name type="common">Pseudomonas stutzeri</name>
    <dbReference type="NCBI Taxonomy" id="316"/>
    <lineage>
        <taxon>Bacteria</taxon>
        <taxon>Pseudomonadati</taxon>
        <taxon>Pseudomonadota</taxon>
        <taxon>Gammaproteobacteria</taxon>
        <taxon>Pseudomonadales</taxon>
        <taxon>Pseudomonadaceae</taxon>
        <taxon>Stutzerimonas</taxon>
    </lineage>
</organism>
<dbReference type="Proteomes" id="UP001161139">
    <property type="component" value="Unassembled WGS sequence"/>
</dbReference>
<evidence type="ECO:0000313" key="4">
    <source>
        <dbReference type="EMBL" id="MDH0689595.1"/>
    </source>
</evidence>
<dbReference type="EMBL" id="JAOCDG010000030">
    <property type="protein sequence ID" value="MDH0689595.1"/>
    <property type="molecule type" value="Genomic_DNA"/>
</dbReference>
<feature type="region of interest" description="Disordered" evidence="1">
    <location>
        <begin position="70"/>
        <end position="117"/>
    </location>
</feature>
<dbReference type="Proteomes" id="UP001138621">
    <property type="component" value="Unassembled WGS sequence"/>
</dbReference>
<dbReference type="EMBL" id="JAODZE010000004">
    <property type="protein sequence ID" value="MDH0145905.1"/>
    <property type="molecule type" value="Genomic_DNA"/>
</dbReference>
<proteinExistence type="predicted"/>